<dbReference type="AlphaFoldDB" id="C4J5W8"/>
<organism evidence="2">
    <name type="scientific">Zea mays</name>
    <name type="common">Maize</name>
    <dbReference type="NCBI Taxonomy" id="4577"/>
    <lineage>
        <taxon>Eukaryota</taxon>
        <taxon>Viridiplantae</taxon>
        <taxon>Streptophyta</taxon>
        <taxon>Embryophyta</taxon>
        <taxon>Tracheophyta</taxon>
        <taxon>Spermatophyta</taxon>
        <taxon>Magnoliopsida</taxon>
        <taxon>Liliopsida</taxon>
        <taxon>Poales</taxon>
        <taxon>Poaceae</taxon>
        <taxon>PACMAD clade</taxon>
        <taxon>Panicoideae</taxon>
        <taxon>Andropogonodae</taxon>
        <taxon>Andropogoneae</taxon>
        <taxon>Tripsacinae</taxon>
        <taxon>Zea</taxon>
    </lineage>
</organism>
<feature type="compositionally biased region" description="Low complexity" evidence="1">
    <location>
        <begin position="18"/>
        <end position="37"/>
    </location>
</feature>
<feature type="region of interest" description="Disordered" evidence="1">
    <location>
        <begin position="83"/>
        <end position="118"/>
    </location>
</feature>
<proteinExistence type="evidence at transcript level"/>
<dbReference type="EMBL" id="BT086215">
    <property type="protein sequence ID" value="ACR36568.1"/>
    <property type="molecule type" value="mRNA"/>
</dbReference>
<protein>
    <submittedName>
        <fullName evidence="2">Uncharacterized protein</fullName>
    </submittedName>
</protein>
<sequence length="118" mass="12231">MACTYPAAPARYEPSPAPGAAAATSAPSAASRMATTPVSPPALSPPPHFLNSTVVSCLPRNESFPYRTKQARSCTAAPAAALHSEDSLETADLTQPPHTAAGRSDRHWYTPTSCPGEV</sequence>
<reference evidence="2" key="2">
    <citation type="submission" date="2012-06" db="EMBL/GenBank/DDBJ databases">
        <authorList>
            <person name="Yu Y."/>
            <person name="Currie J."/>
            <person name="Lomeli R."/>
            <person name="Angelova A."/>
            <person name="Collura K."/>
            <person name="Wissotski M."/>
            <person name="Campos D."/>
            <person name="Kudrna D."/>
            <person name="Golser W."/>
            <person name="Ashely E."/>
            <person name="Descour A."/>
            <person name="Fernandes J."/>
            <person name="Soderlund C."/>
            <person name="Walbot V."/>
        </authorList>
    </citation>
    <scope>NUCLEOTIDE SEQUENCE</scope>
    <source>
        <strain evidence="2">B73</strain>
    </source>
</reference>
<accession>C4J5W8</accession>
<feature type="region of interest" description="Disordered" evidence="1">
    <location>
        <begin position="1"/>
        <end position="45"/>
    </location>
</feature>
<evidence type="ECO:0000313" key="2">
    <source>
        <dbReference type="EMBL" id="ACR36568.1"/>
    </source>
</evidence>
<evidence type="ECO:0000256" key="1">
    <source>
        <dbReference type="SAM" id="MobiDB-lite"/>
    </source>
</evidence>
<name>C4J5W8_MAIZE</name>
<reference evidence="2" key="1">
    <citation type="journal article" date="2009" name="PLoS Genet.">
        <title>Sequencing, mapping, and analysis of 27,455 maize full-length cDNAs.</title>
        <authorList>
            <person name="Soderlund C."/>
            <person name="Descour A."/>
            <person name="Kudrna D."/>
            <person name="Bomhoff M."/>
            <person name="Boyd L."/>
            <person name="Currie J."/>
            <person name="Angelova A."/>
            <person name="Collura K."/>
            <person name="Wissotski M."/>
            <person name="Ashley E."/>
            <person name="Morrow D."/>
            <person name="Fernandes J."/>
            <person name="Walbot V."/>
            <person name="Yu Y."/>
        </authorList>
    </citation>
    <scope>NUCLEOTIDE SEQUENCE</scope>
    <source>
        <strain evidence="2">B73</strain>
    </source>
</reference>